<protein>
    <recommendedName>
        <fullName evidence="10">Membrane protein involved in the export of O-antigen and teichoic acid</fullName>
    </recommendedName>
</protein>
<keyword evidence="6 7" id="KW-0472">Membrane</keyword>
<evidence type="ECO:0000256" key="3">
    <source>
        <dbReference type="ARBA" id="ARBA00022475"/>
    </source>
</evidence>
<feature type="transmembrane region" description="Helical" evidence="7">
    <location>
        <begin position="263"/>
        <end position="283"/>
    </location>
</feature>
<reference evidence="8" key="2">
    <citation type="submission" date="2020-09" db="EMBL/GenBank/DDBJ databases">
        <authorList>
            <person name="Sun Q."/>
            <person name="Zhou Y."/>
        </authorList>
    </citation>
    <scope>NUCLEOTIDE SEQUENCE</scope>
    <source>
        <strain evidence="8">CGMCC 4.7306</strain>
    </source>
</reference>
<dbReference type="PANTHER" id="PTHR30250">
    <property type="entry name" value="PST FAMILY PREDICTED COLANIC ACID TRANSPORTER"/>
    <property type="match status" value="1"/>
</dbReference>
<keyword evidence="4 7" id="KW-0812">Transmembrane</keyword>
<feature type="transmembrane region" description="Helical" evidence="7">
    <location>
        <begin position="391"/>
        <end position="411"/>
    </location>
</feature>
<evidence type="ECO:0000256" key="2">
    <source>
        <dbReference type="ARBA" id="ARBA00007430"/>
    </source>
</evidence>
<feature type="transmembrane region" description="Helical" evidence="7">
    <location>
        <begin position="327"/>
        <end position="348"/>
    </location>
</feature>
<accession>A0A917SHX4</accession>
<organism evidence="8 9">
    <name type="scientific">Microlunatus endophyticus</name>
    <dbReference type="NCBI Taxonomy" id="1716077"/>
    <lineage>
        <taxon>Bacteria</taxon>
        <taxon>Bacillati</taxon>
        <taxon>Actinomycetota</taxon>
        <taxon>Actinomycetes</taxon>
        <taxon>Propionibacteriales</taxon>
        <taxon>Propionibacteriaceae</taxon>
        <taxon>Microlunatus</taxon>
    </lineage>
</organism>
<comment type="caution">
    <text evidence="8">The sequence shown here is derived from an EMBL/GenBank/DDBJ whole genome shotgun (WGS) entry which is preliminary data.</text>
</comment>
<evidence type="ECO:0000313" key="9">
    <source>
        <dbReference type="Proteomes" id="UP000613840"/>
    </source>
</evidence>
<evidence type="ECO:0000313" key="8">
    <source>
        <dbReference type="EMBL" id="GGL83229.1"/>
    </source>
</evidence>
<comment type="subcellular location">
    <subcellularLocation>
        <location evidence="1">Cell membrane</location>
        <topology evidence="1">Multi-pass membrane protein</topology>
    </subcellularLocation>
</comment>
<dbReference type="Proteomes" id="UP000613840">
    <property type="component" value="Unassembled WGS sequence"/>
</dbReference>
<dbReference type="EMBL" id="BMMZ01000020">
    <property type="protein sequence ID" value="GGL83229.1"/>
    <property type="molecule type" value="Genomic_DNA"/>
</dbReference>
<feature type="transmembrane region" description="Helical" evidence="7">
    <location>
        <begin position="55"/>
        <end position="77"/>
    </location>
</feature>
<keyword evidence="9" id="KW-1185">Reference proteome</keyword>
<sequence length="461" mass="49942">MTQLVLSLILSRSDFGIWAIALSASVLLTNFRGGGMLQWLIQGGTERYVVRAGPAFWTSLVFNVLLGTLIVAIALPVSKFYGEPQVFEIMIISGASFPLITLGAFYKTTLSIKLCMGQVTLIEIASAVVRSGLTICLALTGLGPLSFVLPLPASYIVESIMGHHYERSRPWRLSRQLRSWHRLVFQNRWILSGTLVTTLTINVDYIVLGRLTSLSTLGVYFFAYQLTFVTAVLVTDNARRVMTPAFVAVDPSRRTNAVLRATNAYLLFGSPLLLLLGAVVGGVEPIIWRAKWTDAILPIQILSFSLPSQLLTVIAQASLQSSGRFRGWTAVNAIRASLAAGGALVAGTLFRSDVSAICAVMALAFVVGNLSQIVLTFYNQRIGLFSMIRQTWAGLLAAPACLIVVLLLLHQLSPSPIISVLTGGLVFVVLNAICIGVFARHDAMQLARLALPRLKRLGDVG</sequence>
<feature type="transmembrane region" description="Helical" evidence="7">
    <location>
        <begin position="214"/>
        <end position="234"/>
    </location>
</feature>
<dbReference type="Pfam" id="PF13440">
    <property type="entry name" value="Polysacc_synt_3"/>
    <property type="match status" value="1"/>
</dbReference>
<reference evidence="8" key="1">
    <citation type="journal article" date="2014" name="Int. J. Syst. Evol. Microbiol.">
        <title>Complete genome sequence of Corynebacterium casei LMG S-19264T (=DSM 44701T), isolated from a smear-ripened cheese.</title>
        <authorList>
            <consortium name="US DOE Joint Genome Institute (JGI-PGF)"/>
            <person name="Walter F."/>
            <person name="Albersmeier A."/>
            <person name="Kalinowski J."/>
            <person name="Ruckert C."/>
        </authorList>
    </citation>
    <scope>NUCLEOTIDE SEQUENCE</scope>
    <source>
        <strain evidence="8">CGMCC 4.7306</strain>
    </source>
</reference>
<dbReference type="PANTHER" id="PTHR30250:SF10">
    <property type="entry name" value="LIPOPOLYSACCHARIDE BIOSYNTHESIS PROTEIN WZXC"/>
    <property type="match status" value="1"/>
</dbReference>
<dbReference type="InterPro" id="IPR050833">
    <property type="entry name" value="Poly_Biosynth_Transport"/>
</dbReference>
<evidence type="ECO:0000256" key="4">
    <source>
        <dbReference type="ARBA" id="ARBA00022692"/>
    </source>
</evidence>
<evidence type="ECO:0000256" key="5">
    <source>
        <dbReference type="ARBA" id="ARBA00022989"/>
    </source>
</evidence>
<feature type="transmembrane region" description="Helical" evidence="7">
    <location>
        <begin position="417"/>
        <end position="439"/>
    </location>
</feature>
<keyword evidence="5 7" id="KW-1133">Transmembrane helix</keyword>
<proteinExistence type="inferred from homology"/>
<evidence type="ECO:0000256" key="6">
    <source>
        <dbReference type="ARBA" id="ARBA00023136"/>
    </source>
</evidence>
<feature type="transmembrane region" description="Helical" evidence="7">
    <location>
        <begin position="295"/>
        <end position="315"/>
    </location>
</feature>
<keyword evidence="3" id="KW-1003">Cell membrane</keyword>
<dbReference type="AlphaFoldDB" id="A0A917SHX4"/>
<evidence type="ECO:0008006" key="10">
    <source>
        <dbReference type="Google" id="ProtNLM"/>
    </source>
</evidence>
<evidence type="ECO:0000256" key="7">
    <source>
        <dbReference type="SAM" id="Phobius"/>
    </source>
</evidence>
<comment type="similarity">
    <text evidence="2">Belongs to the polysaccharide synthase family.</text>
</comment>
<name>A0A917SHX4_9ACTN</name>
<feature type="transmembrane region" description="Helical" evidence="7">
    <location>
        <begin position="354"/>
        <end position="379"/>
    </location>
</feature>
<feature type="transmembrane region" description="Helical" evidence="7">
    <location>
        <begin position="119"/>
        <end position="141"/>
    </location>
</feature>
<dbReference type="GO" id="GO:0005886">
    <property type="term" value="C:plasma membrane"/>
    <property type="evidence" value="ECO:0007669"/>
    <property type="project" value="UniProtKB-SubCell"/>
</dbReference>
<evidence type="ECO:0000256" key="1">
    <source>
        <dbReference type="ARBA" id="ARBA00004651"/>
    </source>
</evidence>
<gene>
    <name evidence="8" type="ORF">GCM10011575_46960</name>
</gene>
<feature type="transmembrane region" description="Helical" evidence="7">
    <location>
        <begin position="89"/>
        <end position="107"/>
    </location>
</feature>
<feature type="transmembrane region" description="Helical" evidence="7">
    <location>
        <begin position="15"/>
        <end position="34"/>
    </location>
</feature>